<dbReference type="NCBIfam" id="TIGR03737">
    <property type="entry name" value="PRTRC_B"/>
    <property type="match status" value="1"/>
</dbReference>
<name>A0A7X2IIP4_9BURK</name>
<evidence type="ECO:0000313" key="2">
    <source>
        <dbReference type="Proteomes" id="UP000446768"/>
    </source>
</evidence>
<dbReference type="AlphaFoldDB" id="A0A7X2IIP4"/>
<reference evidence="1 2" key="1">
    <citation type="submission" date="2019-11" db="EMBL/GenBank/DDBJ databases">
        <title>Novel species isolated from a subtropical stream in China.</title>
        <authorList>
            <person name="Lu H."/>
        </authorList>
    </citation>
    <scope>NUCLEOTIDE SEQUENCE [LARGE SCALE GENOMIC DNA]</scope>
    <source>
        <strain evidence="1 2">FT92W</strain>
    </source>
</reference>
<proteinExistence type="predicted"/>
<dbReference type="Proteomes" id="UP000446768">
    <property type="component" value="Unassembled WGS sequence"/>
</dbReference>
<protein>
    <submittedName>
        <fullName evidence="1">PRTRC system protein B</fullName>
    </submittedName>
</protein>
<keyword evidence="2" id="KW-1185">Reference proteome</keyword>
<dbReference type="InterPro" id="IPR022280">
    <property type="entry name" value="PRTRC_protein-B"/>
</dbReference>
<comment type="caution">
    <text evidence="1">The sequence shown here is derived from an EMBL/GenBank/DDBJ whole genome shotgun (WGS) entry which is preliminary data.</text>
</comment>
<dbReference type="InterPro" id="IPR032787">
    <property type="entry name" value="Prok-E2_D"/>
</dbReference>
<evidence type="ECO:0000313" key="1">
    <source>
        <dbReference type="EMBL" id="MRV70599.1"/>
    </source>
</evidence>
<gene>
    <name evidence="1" type="ORF">GJ700_02550</name>
</gene>
<dbReference type="RefSeq" id="WP_154371063.1">
    <property type="nucleotide sequence ID" value="NZ_WKJJ01000001.1"/>
</dbReference>
<dbReference type="Pfam" id="PF14460">
    <property type="entry name" value="Prok-E2_D"/>
    <property type="match status" value="1"/>
</dbReference>
<accession>A0A7X2IIP4</accession>
<organism evidence="1 2">
    <name type="scientific">Pseudoduganella rivuli</name>
    <dbReference type="NCBI Taxonomy" id="2666085"/>
    <lineage>
        <taxon>Bacteria</taxon>
        <taxon>Pseudomonadati</taxon>
        <taxon>Pseudomonadota</taxon>
        <taxon>Betaproteobacteria</taxon>
        <taxon>Burkholderiales</taxon>
        <taxon>Oxalobacteraceae</taxon>
        <taxon>Telluria group</taxon>
        <taxon>Pseudoduganella</taxon>
    </lineage>
</organism>
<dbReference type="EMBL" id="WKJJ01000001">
    <property type="protein sequence ID" value="MRV70599.1"/>
    <property type="molecule type" value="Genomic_DNA"/>
</dbReference>
<sequence>MTTSRLHLDLRESAALTLTSAILIYHANNGRECGAYASIHSIAMEGGQPYLMAGKPLMPRAALSLARALSPTTQTNGFLPANVLYAQADLLMWWQPACRRHIAFQCSADTLGVRGGVVPHPALLFCAGRHGWRVWALSDDVRPTPETALYQAPYFNVNREGQVCTGTAAVPRGIAIEQIDEWEDVFFRSQFTHPSAPKLVSHRRGAFAFWRAMLNGRYKTFPQHLLVPLKRTLGEQVLHMAQVLAASERRP</sequence>